<dbReference type="Proteomes" id="UP001590951">
    <property type="component" value="Unassembled WGS sequence"/>
</dbReference>
<evidence type="ECO:0000313" key="2">
    <source>
        <dbReference type="Proteomes" id="UP001590951"/>
    </source>
</evidence>
<gene>
    <name evidence="1" type="ORF">ABVK25_007228</name>
</gene>
<evidence type="ECO:0000313" key="1">
    <source>
        <dbReference type="EMBL" id="KAL2052356.1"/>
    </source>
</evidence>
<organism evidence="1 2">
    <name type="scientific">Lepraria finkii</name>
    <dbReference type="NCBI Taxonomy" id="1340010"/>
    <lineage>
        <taxon>Eukaryota</taxon>
        <taxon>Fungi</taxon>
        <taxon>Dikarya</taxon>
        <taxon>Ascomycota</taxon>
        <taxon>Pezizomycotina</taxon>
        <taxon>Lecanoromycetes</taxon>
        <taxon>OSLEUM clade</taxon>
        <taxon>Lecanoromycetidae</taxon>
        <taxon>Lecanorales</taxon>
        <taxon>Lecanorineae</taxon>
        <taxon>Stereocaulaceae</taxon>
        <taxon>Lepraria</taxon>
    </lineage>
</organism>
<comment type="caution">
    <text evidence="1">The sequence shown here is derived from an EMBL/GenBank/DDBJ whole genome shotgun (WGS) entry which is preliminary data.</text>
</comment>
<dbReference type="EMBL" id="JBHFEH010000027">
    <property type="protein sequence ID" value="KAL2052356.1"/>
    <property type="molecule type" value="Genomic_DNA"/>
</dbReference>
<proteinExistence type="predicted"/>
<keyword evidence="2" id="KW-1185">Reference proteome</keyword>
<protein>
    <recommendedName>
        <fullName evidence="3">F-box domain-containing protein</fullName>
    </recommendedName>
</protein>
<evidence type="ECO:0008006" key="3">
    <source>
        <dbReference type="Google" id="ProtNLM"/>
    </source>
</evidence>
<sequence>MVSQITTTCSLTLPLEVWGIVLHIIANEHEDLLFLLTTAQHVSSFFKREVEEFYVANVLPHISISLDITSIKHEQRSGSSISFQDVVVRAFFSRISHDRTKAIFNTHDDHSGNILKQIDSRTASDLPKLNIQVRMRLKNTALPNPTISTINKSGEIEIDWKAYMPAFLSEQRYYYQQYRYQVAKPTNIPVTISPSQKMKIGYAIAEVFHNANHTCLVRIFIESWWHERDNWNGDKGKGGSTRGNGLVYHQKLAIHFKSPNVVAELTSGFSFCARGLFSERNPTKV</sequence>
<name>A0ABR4B5M1_9LECA</name>
<accession>A0ABR4B5M1</accession>
<reference evidence="1 2" key="1">
    <citation type="submission" date="2024-09" db="EMBL/GenBank/DDBJ databases">
        <title>Rethinking Asexuality: The Enigmatic Case of Functional Sexual Genes in Lepraria (Stereocaulaceae).</title>
        <authorList>
            <person name="Doellman M."/>
            <person name="Sun Y."/>
            <person name="Barcenas-Pena A."/>
            <person name="Lumbsch H.T."/>
            <person name="Grewe F."/>
        </authorList>
    </citation>
    <scope>NUCLEOTIDE SEQUENCE [LARGE SCALE GENOMIC DNA]</scope>
    <source>
        <strain evidence="1 2">Grewe 0041</strain>
    </source>
</reference>